<sequence length="655" mass="69237">MYRVLRLAFLVAAVAAAVVAAAAAAADEGHGGGLAGEDLVPVEEMVDPVEVIVGEAHASNGYGRARAALETLAEEEDNMKAALELGLWSLLGTTVDEGDEVIDVAAAQKWLGRAAERGLPEAQAYVGLLHSLGLARAGSVERDEALAVLHLFFAARGSSRVANAALGFRHRHALAVPGSCDTAANYYRKAAEDVAAQIVETGAEPEATAQPLSDEVKPVDGSTNSDEDIVDFYEYSASQGSPSAAVALGKLHWTGARGLARDVPAAVQHFEQAAAAGSPEAMANLGHVYAAGDDGVPQNTDAAIEWYTKAVDAGSASALNGLGFMYLHGTGVEADSTKAFDYIAKSAAMGNADAQLNLGTLYFNGETADGEPDYKRAHALFVNAAHQGRTLATYYLGLMHAQGLGTARSCASALSLFKTAVERGLQENVLKTAHAAYDDDQVVMALVRYLVVAMQGVELAQRNAAYILHHHGDESRVLALFGGSSDAVRALHLRMLALSALQGNVDANLALGDYYFDTERDYELALSQYRAGANRGHPQALFNLGYMHQHGLGLPLDLHLAKRFYDQAWETSPDAALPAGLALIGLHIQVTNDELIATTGYPLDRILLGVIGSILIIVIVFRLRVAVALGALLEQRAMSRRARRAARRAILGEGD</sequence>
<dbReference type="GO" id="GO:0005789">
    <property type="term" value="C:endoplasmic reticulum membrane"/>
    <property type="evidence" value="ECO:0007669"/>
    <property type="project" value="TreeGrafter"/>
</dbReference>
<proteinExistence type="inferred from homology"/>
<organism evidence="5 6">
    <name type="scientific">Thecamonas trahens ATCC 50062</name>
    <dbReference type="NCBI Taxonomy" id="461836"/>
    <lineage>
        <taxon>Eukaryota</taxon>
        <taxon>Apusozoa</taxon>
        <taxon>Apusomonadida</taxon>
        <taxon>Apusomonadidae</taxon>
        <taxon>Thecamonas</taxon>
    </lineage>
</organism>
<dbReference type="SUPFAM" id="SSF81901">
    <property type="entry name" value="HCP-like"/>
    <property type="match status" value="2"/>
</dbReference>
<gene>
    <name evidence="5" type="ORF">AMSG_11751</name>
</gene>
<dbReference type="InterPro" id="IPR011990">
    <property type="entry name" value="TPR-like_helical_dom_sf"/>
</dbReference>
<keyword evidence="6" id="KW-1185">Reference proteome</keyword>
<dbReference type="OrthoDB" id="27934at2759"/>
<dbReference type="SMART" id="SM00671">
    <property type="entry name" value="SEL1"/>
    <property type="match status" value="10"/>
</dbReference>
<keyword evidence="3" id="KW-0812">Transmembrane</keyword>
<feature type="signal peptide" evidence="4">
    <location>
        <begin position="1"/>
        <end position="16"/>
    </location>
</feature>
<dbReference type="GO" id="GO:0036503">
    <property type="term" value="P:ERAD pathway"/>
    <property type="evidence" value="ECO:0007669"/>
    <property type="project" value="TreeGrafter"/>
</dbReference>
<dbReference type="Gene3D" id="1.25.40.10">
    <property type="entry name" value="Tetratricopeptide repeat domain"/>
    <property type="match status" value="2"/>
</dbReference>
<feature type="transmembrane region" description="Helical" evidence="3">
    <location>
        <begin position="606"/>
        <end position="633"/>
    </location>
</feature>
<reference evidence="5 6" key="1">
    <citation type="submission" date="2010-05" db="EMBL/GenBank/DDBJ databases">
        <title>The Genome Sequence of Thecamonas trahens ATCC 50062.</title>
        <authorList>
            <consortium name="The Broad Institute Genome Sequencing Platform"/>
            <person name="Russ C."/>
            <person name="Cuomo C."/>
            <person name="Shea T."/>
            <person name="Young S.K."/>
            <person name="Zeng Q."/>
            <person name="Koehrsen M."/>
            <person name="Haas B."/>
            <person name="Borodovsky M."/>
            <person name="Guigo R."/>
            <person name="Alvarado L."/>
            <person name="Berlin A."/>
            <person name="Bochicchio J."/>
            <person name="Borenstein D."/>
            <person name="Chapman S."/>
            <person name="Chen Z."/>
            <person name="Freedman E."/>
            <person name="Gellesch M."/>
            <person name="Goldberg J."/>
            <person name="Griggs A."/>
            <person name="Gujja S."/>
            <person name="Heilman E."/>
            <person name="Heiman D."/>
            <person name="Hepburn T."/>
            <person name="Howarth C."/>
            <person name="Jen D."/>
            <person name="Larson L."/>
            <person name="Mehta T."/>
            <person name="Park D."/>
            <person name="Pearson M."/>
            <person name="Roberts A."/>
            <person name="Saif S."/>
            <person name="Shenoy N."/>
            <person name="Sisk P."/>
            <person name="Stolte C."/>
            <person name="Sykes S."/>
            <person name="Thomson T."/>
            <person name="Walk T."/>
            <person name="White J."/>
            <person name="Yandava C."/>
            <person name="Burger G."/>
            <person name="Gray M.W."/>
            <person name="Holland P.W.H."/>
            <person name="King N."/>
            <person name="Lang F.B.F."/>
            <person name="Roger A.J."/>
            <person name="Ruiz-Trillo I."/>
            <person name="Lander E."/>
            <person name="Nusbaum C."/>
        </authorList>
    </citation>
    <scope>NUCLEOTIDE SEQUENCE [LARGE SCALE GENOMIC DNA]</scope>
    <source>
        <strain evidence="5 6">ATCC 50062</strain>
    </source>
</reference>
<evidence type="ECO:0000313" key="6">
    <source>
        <dbReference type="Proteomes" id="UP000054408"/>
    </source>
</evidence>
<dbReference type="eggNOG" id="KOG1550">
    <property type="taxonomic scope" value="Eukaryota"/>
</dbReference>
<feature type="region of interest" description="Disordered" evidence="2">
    <location>
        <begin position="203"/>
        <end position="224"/>
    </location>
</feature>
<feature type="chain" id="PRO_5005537279" evidence="4">
    <location>
        <begin position="17"/>
        <end position="655"/>
    </location>
</feature>
<dbReference type="OMA" id="LLGHWMD"/>
<comment type="similarity">
    <text evidence="1">Belongs to the sel-1 family.</text>
</comment>
<evidence type="ECO:0000256" key="1">
    <source>
        <dbReference type="ARBA" id="ARBA00038101"/>
    </source>
</evidence>
<evidence type="ECO:0000256" key="4">
    <source>
        <dbReference type="SAM" id="SignalP"/>
    </source>
</evidence>
<dbReference type="PANTHER" id="PTHR11102:SF147">
    <property type="entry name" value="SEL1L ADAPTOR SUBUNIT OF ERAD E3 UBIQUITIN LIGASE"/>
    <property type="match status" value="1"/>
</dbReference>
<dbReference type="EMBL" id="GL349443">
    <property type="protein sequence ID" value="KNC46713.1"/>
    <property type="molecule type" value="Genomic_DNA"/>
</dbReference>
<evidence type="ECO:0000256" key="2">
    <source>
        <dbReference type="SAM" id="MobiDB-lite"/>
    </source>
</evidence>
<accession>A0A0L0D5X6</accession>
<dbReference type="Pfam" id="PF08238">
    <property type="entry name" value="Sel1"/>
    <property type="match status" value="10"/>
</dbReference>
<keyword evidence="3" id="KW-1133">Transmembrane helix</keyword>
<protein>
    <submittedName>
        <fullName evidence="5">Uncharacterized protein</fullName>
    </submittedName>
</protein>
<dbReference type="AlphaFoldDB" id="A0A0L0D5X6"/>
<dbReference type="GeneID" id="25569666"/>
<dbReference type="InterPro" id="IPR050767">
    <property type="entry name" value="Sel1_AlgK"/>
</dbReference>
<dbReference type="RefSeq" id="XP_013760500.1">
    <property type="nucleotide sequence ID" value="XM_013905046.1"/>
</dbReference>
<name>A0A0L0D5X6_THETB</name>
<dbReference type="STRING" id="461836.A0A0L0D5X6"/>
<evidence type="ECO:0000313" key="5">
    <source>
        <dbReference type="EMBL" id="KNC46713.1"/>
    </source>
</evidence>
<dbReference type="PANTHER" id="PTHR11102">
    <property type="entry name" value="SEL-1-LIKE PROTEIN"/>
    <property type="match status" value="1"/>
</dbReference>
<evidence type="ECO:0000256" key="3">
    <source>
        <dbReference type="SAM" id="Phobius"/>
    </source>
</evidence>
<dbReference type="InterPro" id="IPR006597">
    <property type="entry name" value="Sel1-like"/>
</dbReference>
<keyword evidence="3" id="KW-0472">Membrane</keyword>
<keyword evidence="4" id="KW-0732">Signal</keyword>
<dbReference type="Proteomes" id="UP000054408">
    <property type="component" value="Unassembled WGS sequence"/>
</dbReference>